<feature type="transmembrane region" description="Helical" evidence="2">
    <location>
        <begin position="193"/>
        <end position="214"/>
    </location>
</feature>
<dbReference type="Proteomes" id="UP001527925">
    <property type="component" value="Unassembled WGS sequence"/>
</dbReference>
<gene>
    <name evidence="3" type="ORF">HK105_202047</name>
</gene>
<accession>A0ABR4NGQ7</accession>
<dbReference type="PANTHER" id="PTHR12242:SF22">
    <property type="entry name" value="OS02G0130600 PROTEIN"/>
    <property type="match status" value="1"/>
</dbReference>
<keyword evidence="2" id="KW-0812">Transmembrane</keyword>
<evidence type="ECO:0000313" key="4">
    <source>
        <dbReference type="Proteomes" id="UP001527925"/>
    </source>
</evidence>
<proteinExistence type="predicted"/>
<sequence length="251" mass="27959">MDVHTAFGSRLVSARALYAVRGVFAIFSMLILVWKLATDHEDYVRYMTSMSWFGITAYFVTTTAAAAALRNARPTERLPHRLALPIRFLFATMHTTALIVSLVFWLALRSIAAQSAAGMDRFLTVVPHSANFVMTQAELWLSNQPYPATNAIPVIAVMALYCLWTWAEHYVAGIPWPYEFFDTMLDLRMRGGMAVLWLLAFVLAITGMFAVIWAEAQLRDRLLPVVTPESDSDDDGSEGGQEGAKQAKESA</sequence>
<comment type="caution">
    <text evidence="3">The sequence shown here is derived from an EMBL/GenBank/DDBJ whole genome shotgun (WGS) entry which is preliminary data.</text>
</comment>
<keyword evidence="4" id="KW-1185">Reference proteome</keyword>
<keyword evidence="2" id="KW-1133">Transmembrane helix</keyword>
<keyword evidence="2" id="KW-0472">Membrane</keyword>
<evidence type="ECO:0000256" key="1">
    <source>
        <dbReference type="SAM" id="MobiDB-lite"/>
    </source>
</evidence>
<feature type="region of interest" description="Disordered" evidence="1">
    <location>
        <begin position="227"/>
        <end position="251"/>
    </location>
</feature>
<dbReference type="PANTHER" id="PTHR12242">
    <property type="entry name" value="OS02G0130600 PROTEIN-RELATED"/>
    <property type="match status" value="1"/>
</dbReference>
<protein>
    <recommendedName>
        <fullName evidence="5">FAR-17a/AIG1-like protein</fullName>
    </recommendedName>
</protein>
<evidence type="ECO:0000313" key="3">
    <source>
        <dbReference type="EMBL" id="KAL2918646.1"/>
    </source>
</evidence>
<feature type="transmembrane region" description="Helical" evidence="2">
    <location>
        <begin position="16"/>
        <end position="37"/>
    </location>
</feature>
<feature type="transmembrane region" description="Helical" evidence="2">
    <location>
        <begin position="151"/>
        <end position="172"/>
    </location>
</feature>
<organism evidence="3 4">
    <name type="scientific">Polyrhizophydium stewartii</name>
    <dbReference type="NCBI Taxonomy" id="2732419"/>
    <lineage>
        <taxon>Eukaryota</taxon>
        <taxon>Fungi</taxon>
        <taxon>Fungi incertae sedis</taxon>
        <taxon>Chytridiomycota</taxon>
        <taxon>Chytridiomycota incertae sedis</taxon>
        <taxon>Chytridiomycetes</taxon>
        <taxon>Rhizophydiales</taxon>
        <taxon>Rhizophydiales incertae sedis</taxon>
        <taxon>Polyrhizophydium</taxon>
    </lineage>
</organism>
<feature type="transmembrane region" description="Helical" evidence="2">
    <location>
        <begin position="49"/>
        <end position="68"/>
    </location>
</feature>
<dbReference type="EMBL" id="JADGIZ020000006">
    <property type="protein sequence ID" value="KAL2918646.1"/>
    <property type="molecule type" value="Genomic_DNA"/>
</dbReference>
<reference evidence="3 4" key="1">
    <citation type="submission" date="2023-09" db="EMBL/GenBank/DDBJ databases">
        <title>Pangenome analysis of Batrachochytrium dendrobatidis and related Chytrids.</title>
        <authorList>
            <person name="Yacoub M.N."/>
            <person name="Stajich J.E."/>
            <person name="James T.Y."/>
        </authorList>
    </citation>
    <scope>NUCLEOTIDE SEQUENCE [LARGE SCALE GENOMIC DNA]</scope>
    <source>
        <strain evidence="3 4">JEL0888</strain>
    </source>
</reference>
<evidence type="ECO:0008006" key="5">
    <source>
        <dbReference type="Google" id="ProtNLM"/>
    </source>
</evidence>
<feature type="transmembrane region" description="Helical" evidence="2">
    <location>
        <begin position="88"/>
        <end position="108"/>
    </location>
</feature>
<evidence type="ECO:0000256" key="2">
    <source>
        <dbReference type="SAM" id="Phobius"/>
    </source>
</evidence>
<name>A0ABR4NGQ7_9FUNG</name>